<dbReference type="Gene3D" id="3.30.200.20">
    <property type="entry name" value="Phosphorylase Kinase, domain 1"/>
    <property type="match status" value="1"/>
</dbReference>
<dbReference type="SUPFAM" id="SSF56112">
    <property type="entry name" value="Protein kinase-like (PK-like)"/>
    <property type="match status" value="1"/>
</dbReference>
<evidence type="ECO:0000313" key="4">
    <source>
        <dbReference type="WBParaSite" id="scaffold2286_cov226.g4590"/>
    </source>
</evidence>
<keyword evidence="1" id="KW-0732">Signal</keyword>
<reference evidence="4" key="1">
    <citation type="submission" date="2022-11" db="UniProtKB">
        <authorList>
            <consortium name="WormBaseParasite"/>
        </authorList>
    </citation>
    <scope>IDENTIFICATION</scope>
</reference>
<evidence type="ECO:0000259" key="2">
    <source>
        <dbReference type="PROSITE" id="PS50011"/>
    </source>
</evidence>
<organism evidence="3 4">
    <name type="scientific">Meloidogyne javanica</name>
    <name type="common">Root-knot nematode worm</name>
    <dbReference type="NCBI Taxonomy" id="6303"/>
    <lineage>
        <taxon>Eukaryota</taxon>
        <taxon>Metazoa</taxon>
        <taxon>Ecdysozoa</taxon>
        <taxon>Nematoda</taxon>
        <taxon>Chromadorea</taxon>
        <taxon>Rhabditida</taxon>
        <taxon>Tylenchina</taxon>
        <taxon>Tylenchomorpha</taxon>
        <taxon>Tylenchoidea</taxon>
        <taxon>Meloidogynidae</taxon>
        <taxon>Meloidogyninae</taxon>
        <taxon>Meloidogyne</taxon>
        <taxon>Meloidogyne incognita group</taxon>
    </lineage>
</organism>
<accession>A0A915LYI7</accession>
<feature type="chain" id="PRO_5037126652" evidence="1">
    <location>
        <begin position="16"/>
        <end position="268"/>
    </location>
</feature>
<dbReference type="InterPro" id="IPR000719">
    <property type="entry name" value="Prot_kinase_dom"/>
</dbReference>
<name>A0A915LYI7_MELJA</name>
<dbReference type="GO" id="GO:0005524">
    <property type="term" value="F:ATP binding"/>
    <property type="evidence" value="ECO:0007669"/>
    <property type="project" value="InterPro"/>
</dbReference>
<proteinExistence type="predicted"/>
<feature type="domain" description="Protein kinase" evidence="2">
    <location>
        <begin position="113"/>
        <end position="268"/>
    </location>
</feature>
<sequence length="268" mass="31101">MKILLLLLFQTLIFGLLNIQELDAGSFKKIFGKFAKCFKPIDKNGKNEKSKAEKHKSSFGDFFNQKEEEEHERQLLEKISRVVDIPTFNCEHGKEFKKQLSINYKTKEFKINFDFENKIGEGAYSKIYHAYMEETYSLKEGTSLSSSKNSGKCVALKISKYTTEEEKLSVNRELKILKYFADIPQNFIIGMHAHDTVDEEYYYSDKSKKIYSDKYIILELGGVDLLKFYNEQIKKGDQLNLQIIKDKDLVTKIAKGAAKALSQFNERK</sequence>
<evidence type="ECO:0000313" key="3">
    <source>
        <dbReference type="Proteomes" id="UP000887561"/>
    </source>
</evidence>
<dbReference type="Proteomes" id="UP000887561">
    <property type="component" value="Unplaced"/>
</dbReference>
<protein>
    <submittedName>
        <fullName evidence="4">Protein kinase domain-containing protein</fullName>
    </submittedName>
</protein>
<dbReference type="InterPro" id="IPR011009">
    <property type="entry name" value="Kinase-like_dom_sf"/>
</dbReference>
<evidence type="ECO:0000256" key="1">
    <source>
        <dbReference type="SAM" id="SignalP"/>
    </source>
</evidence>
<dbReference type="PROSITE" id="PS50011">
    <property type="entry name" value="PROTEIN_KINASE_DOM"/>
    <property type="match status" value="1"/>
</dbReference>
<keyword evidence="3" id="KW-1185">Reference proteome</keyword>
<feature type="signal peptide" evidence="1">
    <location>
        <begin position="1"/>
        <end position="15"/>
    </location>
</feature>
<dbReference type="GO" id="GO:0004672">
    <property type="term" value="F:protein kinase activity"/>
    <property type="evidence" value="ECO:0007669"/>
    <property type="project" value="InterPro"/>
</dbReference>
<dbReference type="AlphaFoldDB" id="A0A915LYI7"/>
<dbReference type="WBParaSite" id="scaffold2286_cov226.g4590">
    <property type="protein sequence ID" value="scaffold2286_cov226.g4590"/>
    <property type="gene ID" value="scaffold2286_cov226.g4590"/>
</dbReference>